<evidence type="ECO:0000313" key="2">
    <source>
        <dbReference type="EMBL" id="OGY56200.1"/>
    </source>
</evidence>
<dbReference type="Pfam" id="PF09997">
    <property type="entry name" value="DUF2238"/>
    <property type="match status" value="1"/>
</dbReference>
<protein>
    <recommendedName>
        <fullName evidence="4">VanZ-like domain-containing protein</fullName>
    </recommendedName>
</protein>
<evidence type="ECO:0008006" key="4">
    <source>
        <dbReference type="Google" id="ProtNLM"/>
    </source>
</evidence>
<keyword evidence="1" id="KW-0812">Transmembrane</keyword>
<evidence type="ECO:0000256" key="1">
    <source>
        <dbReference type="SAM" id="Phobius"/>
    </source>
</evidence>
<proteinExistence type="predicted"/>
<organism evidence="2 3">
    <name type="scientific">Candidatus Colwellbacteria bacterium GWA2_46_10</name>
    <dbReference type="NCBI Taxonomy" id="1797684"/>
    <lineage>
        <taxon>Bacteria</taxon>
        <taxon>Candidatus Colwelliibacteriota</taxon>
    </lineage>
</organism>
<accession>A0A1G1YX57</accession>
<comment type="caution">
    <text evidence="2">The sequence shown here is derived from an EMBL/GenBank/DDBJ whole genome shotgun (WGS) entry which is preliminary data.</text>
</comment>
<dbReference type="AlphaFoldDB" id="A0A1G1YX57"/>
<feature type="transmembrane region" description="Helical" evidence="1">
    <location>
        <begin position="110"/>
        <end position="133"/>
    </location>
</feature>
<evidence type="ECO:0000313" key="3">
    <source>
        <dbReference type="Proteomes" id="UP000178179"/>
    </source>
</evidence>
<dbReference type="Proteomes" id="UP000178179">
    <property type="component" value="Unassembled WGS sequence"/>
</dbReference>
<keyword evidence="1" id="KW-1133">Transmembrane helix</keyword>
<dbReference type="InterPro" id="IPR014509">
    <property type="entry name" value="YjdF-like"/>
</dbReference>
<feature type="transmembrane region" description="Helical" evidence="1">
    <location>
        <begin position="40"/>
        <end position="57"/>
    </location>
</feature>
<gene>
    <name evidence="2" type="ORF">A2119_01060</name>
</gene>
<feature type="transmembrane region" description="Helical" evidence="1">
    <location>
        <begin position="69"/>
        <end position="90"/>
    </location>
</feature>
<keyword evidence="1" id="KW-0472">Membrane</keyword>
<name>A0A1G1YX57_9BACT</name>
<reference evidence="2 3" key="1">
    <citation type="journal article" date="2016" name="Nat. Commun.">
        <title>Thousands of microbial genomes shed light on interconnected biogeochemical processes in an aquifer system.</title>
        <authorList>
            <person name="Anantharaman K."/>
            <person name="Brown C.T."/>
            <person name="Hug L.A."/>
            <person name="Sharon I."/>
            <person name="Castelle C.J."/>
            <person name="Probst A.J."/>
            <person name="Thomas B.C."/>
            <person name="Singh A."/>
            <person name="Wilkins M.J."/>
            <person name="Karaoz U."/>
            <person name="Brodie E.L."/>
            <person name="Williams K.H."/>
            <person name="Hubbard S.S."/>
            <person name="Banfield J.F."/>
        </authorList>
    </citation>
    <scope>NUCLEOTIDE SEQUENCE [LARGE SCALE GENOMIC DNA]</scope>
</reference>
<sequence length="139" mass="15964">MTRTKAKHNLILSVCSFFAVHLIATSNDWYRSLAWIDIPAHFLGGVMAAAIFYWFFYKNPSYFDTARSFWVTLFLVLGWTALTGVLWEFAEFLYDLGIATYSLPLKTLQFGLMDTLGDLLSDLFGGLALAIFVRLRYHR</sequence>
<dbReference type="EMBL" id="MHIS01000020">
    <property type="protein sequence ID" value="OGY56200.1"/>
    <property type="molecule type" value="Genomic_DNA"/>
</dbReference>